<evidence type="ECO:0000259" key="1">
    <source>
        <dbReference type="Pfam" id="PF01584"/>
    </source>
</evidence>
<keyword evidence="4" id="KW-1185">Reference proteome</keyword>
<dbReference type="Gene3D" id="1.20.120.30">
    <property type="entry name" value="Aspartate receptor, ligand-binding domain"/>
    <property type="match status" value="1"/>
</dbReference>
<dbReference type="RefSeq" id="WP_318065119.1">
    <property type="nucleotide sequence ID" value="NZ_JAWONS010000240.1"/>
</dbReference>
<feature type="domain" description="CheW-like" evidence="1">
    <location>
        <begin position="9"/>
        <end position="72"/>
    </location>
</feature>
<dbReference type="Pfam" id="PF01584">
    <property type="entry name" value="CheW"/>
    <property type="match status" value="1"/>
</dbReference>
<sequence length="273" mass="31704">MEKEIKCPYIIFKIAGSLYCINSKYISTILQLPEYSTIPAAPANITGMFKYRDKVINMMDLRITFGLKPITEECRDFEQMIDARKQDHINWVSELERFIKDGGSFNLARDPHQCALGKWYDHFTTDNTAIISHLKKIEEPHEKLHRAADEADNCKRDCENCQESECLRKVLACAKDECMPVILKLLDQTKDLFRSTIYKEMVLILDQIQWGIVVDEIVAVEDLEVISKRHDDPMINHCSYLGRVMESEKQKGLIFELNPETLLAKFKDLESMF</sequence>
<name>A0ABU4GMS0_9CLOT</name>
<dbReference type="Pfam" id="PF13682">
    <property type="entry name" value="CZB"/>
    <property type="match status" value="1"/>
</dbReference>
<dbReference type="SUPFAM" id="SSF50341">
    <property type="entry name" value="CheW-like"/>
    <property type="match status" value="1"/>
</dbReference>
<proteinExistence type="predicted"/>
<reference evidence="3 4" key="1">
    <citation type="submission" date="2023-10" db="EMBL/GenBank/DDBJ databases">
        <title>A novel Glycoside Hydrolase 43-Like Enzyme from Clostrdium boliviensis is an Endo-xylanase, and a Candidate for Xylooligosaccharides Production from Different Xylan Substrates.</title>
        <authorList>
            <person name="Alvarez M.T."/>
            <person name="Rocabado-Villegas L.R."/>
            <person name="Salas-Veizaga D.M."/>
            <person name="Linares-Pasten J.A."/>
            <person name="Gudmundsdottir E.E."/>
            <person name="Hreggvidsson G.O."/>
            <person name="Adlercreutz P."/>
            <person name="Nordberg Karlsson E."/>
        </authorList>
    </citation>
    <scope>NUCLEOTIDE SEQUENCE [LARGE SCALE GENOMIC DNA]</scope>
    <source>
        <strain evidence="3 4">E-1</strain>
    </source>
</reference>
<evidence type="ECO:0000313" key="4">
    <source>
        <dbReference type="Proteomes" id="UP001276854"/>
    </source>
</evidence>
<organism evidence="3 4">
    <name type="scientific">Clostridium boliviensis</name>
    <dbReference type="NCBI Taxonomy" id="318465"/>
    <lineage>
        <taxon>Bacteria</taxon>
        <taxon>Bacillati</taxon>
        <taxon>Bacillota</taxon>
        <taxon>Clostridia</taxon>
        <taxon>Eubacteriales</taxon>
        <taxon>Clostridiaceae</taxon>
        <taxon>Clostridium</taxon>
    </lineage>
</organism>
<gene>
    <name evidence="3" type="ORF">RZO55_15185</name>
</gene>
<protein>
    <submittedName>
        <fullName evidence="3">CZB domain-containing protein</fullName>
    </submittedName>
</protein>
<dbReference type="InterPro" id="IPR036061">
    <property type="entry name" value="CheW-like_dom_sf"/>
</dbReference>
<comment type="caution">
    <text evidence="3">The sequence shown here is derived from an EMBL/GenBank/DDBJ whole genome shotgun (WGS) entry which is preliminary data.</text>
</comment>
<feature type="domain" description="Chemoreceptor zinc-binding" evidence="2">
    <location>
        <begin position="88"/>
        <end position="151"/>
    </location>
</feature>
<dbReference type="Proteomes" id="UP001276854">
    <property type="component" value="Unassembled WGS sequence"/>
</dbReference>
<accession>A0ABU4GMS0</accession>
<evidence type="ECO:0000313" key="3">
    <source>
        <dbReference type="EMBL" id="MDW2798917.1"/>
    </source>
</evidence>
<dbReference type="InterPro" id="IPR025991">
    <property type="entry name" value="Chemoreceptor_zinc-bind_dom"/>
</dbReference>
<evidence type="ECO:0000259" key="2">
    <source>
        <dbReference type="Pfam" id="PF13682"/>
    </source>
</evidence>
<dbReference type="InterPro" id="IPR002545">
    <property type="entry name" value="CheW-lke_dom"/>
</dbReference>
<dbReference type="EMBL" id="JAWONS010000240">
    <property type="protein sequence ID" value="MDW2798917.1"/>
    <property type="molecule type" value="Genomic_DNA"/>
</dbReference>